<evidence type="ECO:0000313" key="1">
    <source>
        <dbReference type="EMBL" id="SVD41555.1"/>
    </source>
</evidence>
<dbReference type="EMBL" id="UINC01149220">
    <property type="protein sequence ID" value="SVD41555.1"/>
    <property type="molecule type" value="Genomic_DNA"/>
</dbReference>
<proteinExistence type="predicted"/>
<dbReference type="AlphaFoldDB" id="A0A382V6A3"/>
<accession>A0A382V6A3</accession>
<organism evidence="1">
    <name type="scientific">marine metagenome</name>
    <dbReference type="NCBI Taxonomy" id="408172"/>
    <lineage>
        <taxon>unclassified sequences</taxon>
        <taxon>metagenomes</taxon>
        <taxon>ecological metagenomes</taxon>
    </lineage>
</organism>
<feature type="non-terminal residue" evidence="1">
    <location>
        <position position="63"/>
    </location>
</feature>
<name>A0A382V6A3_9ZZZZ</name>
<gene>
    <name evidence="1" type="ORF">METZ01_LOCUS394409</name>
</gene>
<sequence>MSKSEFILKSIKYMADTHESNKDLLTPIDQPTLPDDWHIWKLYFQGTKLTTLVDSITKLDQLL</sequence>
<protein>
    <submittedName>
        <fullName evidence="1">Uncharacterized protein</fullName>
    </submittedName>
</protein>
<reference evidence="1" key="1">
    <citation type="submission" date="2018-05" db="EMBL/GenBank/DDBJ databases">
        <authorList>
            <person name="Lanie J.A."/>
            <person name="Ng W.-L."/>
            <person name="Kazmierczak K.M."/>
            <person name="Andrzejewski T.M."/>
            <person name="Davidsen T.M."/>
            <person name="Wayne K.J."/>
            <person name="Tettelin H."/>
            <person name="Glass J.I."/>
            <person name="Rusch D."/>
            <person name="Podicherti R."/>
            <person name="Tsui H.-C.T."/>
            <person name="Winkler M.E."/>
        </authorList>
    </citation>
    <scope>NUCLEOTIDE SEQUENCE</scope>
</reference>